<dbReference type="Proteomes" id="UP001054925">
    <property type="component" value="Unassembled WGS sequence"/>
</dbReference>
<reference evidence="1" key="1">
    <citation type="submission" date="2021-12" db="EMBL/GenBank/DDBJ databases">
        <title>Draft genome sequence of Corynebacterium ammoniagenes strain T-723.</title>
        <authorList>
            <person name="Matsuzawa M."/>
            <person name="Hiratani M."/>
            <person name="Abe I."/>
            <person name="Tsuji Y."/>
            <person name="Nakamura J."/>
        </authorList>
    </citation>
    <scope>NUCLEOTIDE SEQUENCE</scope>
    <source>
        <strain evidence="1">T-723</strain>
    </source>
</reference>
<evidence type="ECO:0000313" key="1">
    <source>
        <dbReference type="EMBL" id="GJN43504.1"/>
    </source>
</evidence>
<sequence length="90" mass="10339">MSQEDHMRCSSEEIERLCCELLDNCTSEQRAEEIRARISECSCCSSRLGSEEAVRQIVKGCDESTHAPEALREKISYQIHMSQTEVRWQG</sequence>
<evidence type="ECO:0000313" key="2">
    <source>
        <dbReference type="Proteomes" id="UP001054925"/>
    </source>
</evidence>
<dbReference type="AlphaFoldDB" id="A0AAV5GA61"/>
<evidence type="ECO:0008006" key="3">
    <source>
        <dbReference type="Google" id="ProtNLM"/>
    </source>
</evidence>
<comment type="caution">
    <text evidence="1">The sequence shown here is derived from an EMBL/GenBank/DDBJ whole genome shotgun (WGS) entry which is preliminary data.</text>
</comment>
<gene>
    <name evidence="1" type="ORF">CAT723_19830</name>
</gene>
<protein>
    <recommendedName>
        <fullName evidence="3">Anti-sigma factor</fullName>
    </recommendedName>
</protein>
<dbReference type="EMBL" id="BQKK01000005">
    <property type="protein sequence ID" value="GJN43504.1"/>
    <property type="molecule type" value="Genomic_DNA"/>
</dbReference>
<accession>A0AAV5GA61</accession>
<proteinExistence type="predicted"/>
<dbReference type="RefSeq" id="WP_003847397.1">
    <property type="nucleotide sequence ID" value="NZ_CP019705.1"/>
</dbReference>
<organism evidence="1 2">
    <name type="scientific">Corynebacterium ammoniagenes</name>
    <name type="common">Brevibacterium ammoniagenes</name>
    <dbReference type="NCBI Taxonomy" id="1697"/>
    <lineage>
        <taxon>Bacteria</taxon>
        <taxon>Bacillati</taxon>
        <taxon>Actinomycetota</taxon>
        <taxon>Actinomycetes</taxon>
        <taxon>Mycobacteriales</taxon>
        <taxon>Corynebacteriaceae</taxon>
        <taxon>Corynebacterium</taxon>
    </lineage>
</organism>
<name>A0AAV5GA61_CORAM</name>